<dbReference type="GO" id="GO:0031207">
    <property type="term" value="C:Sec62/Sec63 complex"/>
    <property type="evidence" value="ECO:0007669"/>
    <property type="project" value="InterPro"/>
</dbReference>
<dbReference type="AlphaFoldDB" id="A0A3N4IDK2"/>
<reference evidence="3 4" key="1">
    <citation type="journal article" date="2018" name="Nat. Ecol. Evol.">
        <title>Pezizomycetes genomes reveal the molecular basis of ectomycorrhizal truffle lifestyle.</title>
        <authorList>
            <person name="Murat C."/>
            <person name="Payen T."/>
            <person name="Noel B."/>
            <person name="Kuo A."/>
            <person name="Morin E."/>
            <person name="Chen J."/>
            <person name="Kohler A."/>
            <person name="Krizsan K."/>
            <person name="Balestrini R."/>
            <person name="Da Silva C."/>
            <person name="Montanini B."/>
            <person name="Hainaut M."/>
            <person name="Levati E."/>
            <person name="Barry K.W."/>
            <person name="Belfiori B."/>
            <person name="Cichocki N."/>
            <person name="Clum A."/>
            <person name="Dockter R.B."/>
            <person name="Fauchery L."/>
            <person name="Guy J."/>
            <person name="Iotti M."/>
            <person name="Le Tacon F."/>
            <person name="Lindquist E.A."/>
            <person name="Lipzen A."/>
            <person name="Malagnac F."/>
            <person name="Mello A."/>
            <person name="Molinier V."/>
            <person name="Miyauchi S."/>
            <person name="Poulain J."/>
            <person name="Riccioni C."/>
            <person name="Rubini A."/>
            <person name="Sitrit Y."/>
            <person name="Splivallo R."/>
            <person name="Traeger S."/>
            <person name="Wang M."/>
            <person name="Zifcakova L."/>
            <person name="Wipf D."/>
            <person name="Zambonelli A."/>
            <person name="Paolocci F."/>
            <person name="Nowrousian M."/>
            <person name="Ottonello S."/>
            <person name="Baldrian P."/>
            <person name="Spatafora J.W."/>
            <person name="Henrissat B."/>
            <person name="Nagy L.G."/>
            <person name="Aury J.M."/>
            <person name="Wincker P."/>
            <person name="Grigoriev I.V."/>
            <person name="Bonfante P."/>
            <person name="Martin F.M."/>
        </authorList>
    </citation>
    <scope>NUCLEOTIDE SEQUENCE [LARGE SCALE GENOMIC DNA]</scope>
    <source>
        <strain evidence="3 4">RN42</strain>
    </source>
</reference>
<gene>
    <name evidence="3" type="ORF">BJ508DRAFT_412903</name>
</gene>
<protein>
    <recommendedName>
        <fullName evidence="5">Translocation protein</fullName>
    </recommendedName>
</protein>
<dbReference type="Pfam" id="PF09802">
    <property type="entry name" value="Sec66"/>
    <property type="match status" value="1"/>
</dbReference>
<dbReference type="Proteomes" id="UP000275078">
    <property type="component" value="Unassembled WGS sequence"/>
</dbReference>
<name>A0A3N4IDK2_ASCIM</name>
<evidence type="ECO:0000313" key="3">
    <source>
        <dbReference type="EMBL" id="RPA84205.1"/>
    </source>
</evidence>
<dbReference type="GO" id="GO:0031204">
    <property type="term" value="P:post-translational protein targeting to membrane, translocation"/>
    <property type="evidence" value="ECO:0007669"/>
    <property type="project" value="InterPro"/>
</dbReference>
<dbReference type="InterPro" id="IPR018624">
    <property type="entry name" value="Sec66"/>
</dbReference>
<feature type="region of interest" description="Disordered" evidence="1">
    <location>
        <begin position="173"/>
        <end position="200"/>
    </location>
</feature>
<feature type="transmembrane region" description="Helical" evidence="2">
    <location>
        <begin position="6"/>
        <end position="29"/>
    </location>
</feature>
<keyword evidence="2" id="KW-0812">Transmembrane</keyword>
<keyword evidence="2" id="KW-1133">Transmembrane helix</keyword>
<dbReference type="EMBL" id="ML119660">
    <property type="protein sequence ID" value="RPA84205.1"/>
    <property type="molecule type" value="Genomic_DNA"/>
</dbReference>
<evidence type="ECO:0000256" key="2">
    <source>
        <dbReference type="SAM" id="Phobius"/>
    </source>
</evidence>
<dbReference type="STRING" id="1160509.A0A3N4IDK2"/>
<evidence type="ECO:0000313" key="4">
    <source>
        <dbReference type="Proteomes" id="UP000275078"/>
    </source>
</evidence>
<dbReference type="OrthoDB" id="73168at2759"/>
<evidence type="ECO:0000256" key="1">
    <source>
        <dbReference type="SAM" id="MobiDB-lite"/>
    </source>
</evidence>
<proteinExistence type="predicted"/>
<evidence type="ECO:0008006" key="5">
    <source>
        <dbReference type="Google" id="ProtNLM"/>
    </source>
</evidence>
<organism evidence="3 4">
    <name type="scientific">Ascobolus immersus RN42</name>
    <dbReference type="NCBI Taxonomy" id="1160509"/>
    <lineage>
        <taxon>Eukaryota</taxon>
        <taxon>Fungi</taxon>
        <taxon>Dikarya</taxon>
        <taxon>Ascomycota</taxon>
        <taxon>Pezizomycotina</taxon>
        <taxon>Pezizomycetes</taxon>
        <taxon>Pezizales</taxon>
        <taxon>Ascobolaceae</taxon>
        <taxon>Ascobolus</taxon>
    </lineage>
</organism>
<keyword evidence="4" id="KW-1185">Reference proteome</keyword>
<dbReference type="PANTHER" id="PTHR28229:SF1">
    <property type="entry name" value="TRANSLOCATION PROTEIN SEC66"/>
    <property type="match status" value="1"/>
</dbReference>
<dbReference type="PANTHER" id="PTHR28229">
    <property type="entry name" value="TRANSLOCATION PROTEIN SEC66"/>
    <property type="match status" value="1"/>
</dbReference>
<keyword evidence="2" id="KW-0472">Membrane</keyword>
<feature type="compositionally biased region" description="Basic and acidic residues" evidence="1">
    <location>
        <begin position="173"/>
        <end position="184"/>
    </location>
</feature>
<accession>A0A3N4IDK2</accession>
<sequence length="213" mass="23916">MEFLSLSLLAPLIYIFVLVGSLGVFSSLYRKRKALKAASLEPWFGPHHSRDIYLSLLHQETEPKVPDSLLKAALLQRAVEDISRVIAIRSAKNSLTQLLQKGSIGDDLWNRFTTAEKEIEEELRDVVNEANAFQPGWGQVIFQTANEIASNIKLRRQIYEMKGKAEAERAWWDKKREQSRKELTGEATSDDDAVLVEGPGQAGGLKQRVVAAQ</sequence>